<keyword evidence="2" id="KW-0444">Lipid biosynthesis</keyword>
<dbReference type="PANTHER" id="PTHR31727">
    <property type="entry name" value="OLEOYL-ACYL CARRIER PROTEIN THIOESTERASE 1, CHLOROPLASTIC"/>
    <property type="match status" value="1"/>
</dbReference>
<gene>
    <name evidence="10" type="ORF">I5M07_02055</name>
</gene>
<dbReference type="Proteomes" id="UP000609172">
    <property type="component" value="Unassembled WGS sequence"/>
</dbReference>
<dbReference type="InterPro" id="IPR049427">
    <property type="entry name" value="Acyl-ACP_TE_C"/>
</dbReference>
<evidence type="ECO:0000256" key="5">
    <source>
        <dbReference type="ARBA" id="ARBA00022946"/>
    </source>
</evidence>
<dbReference type="RefSeq" id="WP_200104529.1">
    <property type="nucleotide sequence ID" value="NZ_JAEHFV010000001.1"/>
</dbReference>
<dbReference type="InterPro" id="IPR045023">
    <property type="entry name" value="FATA/B"/>
</dbReference>
<keyword evidence="6" id="KW-0443">Lipid metabolism</keyword>
<evidence type="ECO:0000313" key="10">
    <source>
        <dbReference type="EMBL" id="MBK0368605.1"/>
    </source>
</evidence>
<evidence type="ECO:0000313" key="11">
    <source>
        <dbReference type="Proteomes" id="UP000609172"/>
    </source>
</evidence>
<keyword evidence="11" id="KW-1185">Reference proteome</keyword>
<dbReference type="PANTHER" id="PTHR31727:SF6">
    <property type="entry name" value="OLEOYL-ACYL CARRIER PROTEIN THIOESTERASE 1, CHLOROPLASTIC"/>
    <property type="match status" value="1"/>
</dbReference>
<proteinExistence type="inferred from homology"/>
<dbReference type="EMBL" id="JAEHFV010000001">
    <property type="protein sequence ID" value="MBK0368605.1"/>
    <property type="molecule type" value="Genomic_DNA"/>
</dbReference>
<evidence type="ECO:0000256" key="1">
    <source>
        <dbReference type="ARBA" id="ARBA00006500"/>
    </source>
</evidence>
<evidence type="ECO:0000256" key="4">
    <source>
        <dbReference type="ARBA" id="ARBA00022832"/>
    </source>
</evidence>
<dbReference type="Gene3D" id="3.10.129.10">
    <property type="entry name" value="Hotdog Thioesterase"/>
    <property type="match status" value="1"/>
</dbReference>
<dbReference type="InterPro" id="IPR029069">
    <property type="entry name" value="HotDog_dom_sf"/>
</dbReference>
<evidence type="ECO:0000259" key="9">
    <source>
        <dbReference type="Pfam" id="PF20791"/>
    </source>
</evidence>
<dbReference type="InterPro" id="IPR002864">
    <property type="entry name" value="Acyl-ACP_thioesterase_NHD"/>
</dbReference>
<evidence type="ECO:0000256" key="7">
    <source>
        <dbReference type="ARBA" id="ARBA00023160"/>
    </source>
</evidence>
<comment type="caution">
    <text evidence="10">The sequence shown here is derived from an EMBL/GenBank/DDBJ whole genome shotgun (WGS) entry which is preliminary data.</text>
</comment>
<dbReference type="GO" id="GO:0000036">
    <property type="term" value="F:acyl carrier activity"/>
    <property type="evidence" value="ECO:0007669"/>
    <property type="project" value="TreeGrafter"/>
</dbReference>
<dbReference type="Pfam" id="PF01643">
    <property type="entry name" value="Acyl-ACP_TE"/>
    <property type="match status" value="1"/>
</dbReference>
<dbReference type="AlphaFoldDB" id="A0A934PJR0"/>
<organism evidence="10 11">
    <name type="scientific">Flavobacterium agrisoli</name>
    <dbReference type="NCBI Taxonomy" id="2793066"/>
    <lineage>
        <taxon>Bacteria</taxon>
        <taxon>Pseudomonadati</taxon>
        <taxon>Bacteroidota</taxon>
        <taxon>Flavobacteriia</taxon>
        <taxon>Flavobacteriales</taxon>
        <taxon>Flavobacteriaceae</taxon>
        <taxon>Flavobacterium</taxon>
    </lineage>
</organism>
<evidence type="ECO:0000256" key="3">
    <source>
        <dbReference type="ARBA" id="ARBA00022801"/>
    </source>
</evidence>
<feature type="domain" description="Acyl-ACP thioesterase-like C-terminal" evidence="9">
    <location>
        <begin position="160"/>
        <end position="228"/>
    </location>
</feature>
<protein>
    <submittedName>
        <fullName evidence="10">Acyl-[acyl-carrier-protein] thioesterase</fullName>
    </submittedName>
</protein>
<keyword evidence="3" id="KW-0378">Hydrolase</keyword>
<accession>A0A934PJR0</accession>
<keyword evidence="5" id="KW-0809">Transit peptide</keyword>
<dbReference type="SUPFAM" id="SSF54637">
    <property type="entry name" value="Thioesterase/thiol ester dehydrase-isomerase"/>
    <property type="match status" value="2"/>
</dbReference>
<feature type="domain" description="Acyl-ACP thioesterase N-terminal hotdog" evidence="8">
    <location>
        <begin position="12"/>
        <end position="127"/>
    </location>
</feature>
<evidence type="ECO:0000259" key="8">
    <source>
        <dbReference type="Pfam" id="PF01643"/>
    </source>
</evidence>
<reference evidence="10" key="1">
    <citation type="submission" date="2020-12" db="EMBL/GenBank/DDBJ databases">
        <title>Bacterial novel species Flavobacterium sp. SE-1-e isolated from soil.</title>
        <authorList>
            <person name="Jung H.-Y."/>
        </authorList>
    </citation>
    <scope>NUCLEOTIDE SEQUENCE</scope>
    <source>
        <strain evidence="10">SE-1-e</strain>
    </source>
</reference>
<comment type="similarity">
    <text evidence="1">Belongs to the acyl-ACP thioesterase family.</text>
</comment>
<keyword evidence="7" id="KW-0275">Fatty acid biosynthesis</keyword>
<dbReference type="Pfam" id="PF20791">
    <property type="entry name" value="Acyl-ACP_TE_C"/>
    <property type="match status" value="1"/>
</dbReference>
<dbReference type="GO" id="GO:0016297">
    <property type="term" value="F:fatty acyl-[ACP] hydrolase activity"/>
    <property type="evidence" value="ECO:0007669"/>
    <property type="project" value="InterPro"/>
</dbReference>
<name>A0A934PJR0_9FLAO</name>
<evidence type="ECO:0000256" key="6">
    <source>
        <dbReference type="ARBA" id="ARBA00023098"/>
    </source>
</evidence>
<evidence type="ECO:0000256" key="2">
    <source>
        <dbReference type="ARBA" id="ARBA00022516"/>
    </source>
</evidence>
<sequence>MPISPNFQSEISKEWEINFTQCTPSGFLKYTDLCNLLQLTAAAHSEVGGISFNDMQAFNQAWVLSRMRVEISELPKSGDIVTIKTWINNLENSRSTRALEMYVNKKKMVGCETFWAVFNTKIRRPEALALPFEHFKLFPDKKATEVSLSKIVVPTESELIAKKQVFISDLDIVNHVNNVKYLEWCLDYVEPKLILNHSLESFEMNFMKELSLEDEISINEFKTNKESFFSIQKEEKNCFALQLNWK</sequence>
<keyword evidence="4" id="KW-0276">Fatty acid metabolism</keyword>